<dbReference type="Proteomes" id="UP000270924">
    <property type="component" value="Unassembled WGS sequence"/>
</dbReference>
<keyword evidence="1" id="KW-0175">Coiled coil</keyword>
<dbReference type="EMBL" id="UYWW01001207">
    <property type="protein sequence ID" value="VDM10130.1"/>
    <property type="molecule type" value="Genomic_DNA"/>
</dbReference>
<dbReference type="OMA" id="CAYVDYL"/>
<proteinExistence type="predicted"/>
<feature type="coiled-coil region" evidence="1">
    <location>
        <begin position="404"/>
        <end position="455"/>
    </location>
</feature>
<protein>
    <submittedName>
        <fullName evidence="2">Uncharacterized protein</fullName>
    </submittedName>
</protein>
<organism evidence="2 3">
    <name type="scientific">Wuchereria bancrofti</name>
    <dbReference type="NCBI Taxonomy" id="6293"/>
    <lineage>
        <taxon>Eukaryota</taxon>
        <taxon>Metazoa</taxon>
        <taxon>Ecdysozoa</taxon>
        <taxon>Nematoda</taxon>
        <taxon>Chromadorea</taxon>
        <taxon>Rhabditida</taxon>
        <taxon>Spirurina</taxon>
        <taxon>Spiruromorpha</taxon>
        <taxon>Filarioidea</taxon>
        <taxon>Onchocercidae</taxon>
        <taxon>Wuchereria</taxon>
    </lineage>
</organism>
<sequence length="542" mass="61877">MVTYPEILGYRTLKSANGAASEEVLSEGEIVLSPTNENEVFTVGYIRDVTESENDSSTTRMNTNEQMWQMLCNELEHKLITARQEMDAQTEEFAATQEALVEAEGQVKLLQAEVAERNTKIGELKAIIQNLRRKAAEDLEKQKMELLQSIDESLAAAEQVYCASQAKVAHLETLVEKMYADNAGLREHLNSAISDLRNARAGAMDSKEFYRLLKKHLIKIVEKFKLEAENPELAWMGEENIHYAVDEFEMAIKIILSDDPHLAPLAERFMVFLEARNAESDMQATSLEGNLQHGYSGLIQNSLMDFKSEMNSEIHFVLQKFNNNQTKELCEVVWKIISRLDTTEQKLDNGIVKRVDHMMDILTTINSKHYDLDKVNKETEDINVKLETLFEAFDDFRHDIKVIKEEREDKLEKAKTEQLKLKTTCAYVDYLSGEHKKLEKQVKNVQSCFEKIEKRFHNTLAMQTTDSAANKTRLKSNENLSAAILCSTNGKSANMMKENEQHAKGSTRQKTDCQIVQKKDSFKQRLMDLGLKLGLGKQVTKM</sequence>
<keyword evidence="3" id="KW-1185">Reference proteome</keyword>
<evidence type="ECO:0000313" key="3">
    <source>
        <dbReference type="Proteomes" id="UP000270924"/>
    </source>
</evidence>
<evidence type="ECO:0000313" key="2">
    <source>
        <dbReference type="EMBL" id="VDM10130.1"/>
    </source>
</evidence>
<gene>
    <name evidence="2" type="ORF">WBA_LOCUS3516</name>
</gene>
<name>A0A3P7DJW4_WUCBA</name>
<feature type="coiled-coil region" evidence="1">
    <location>
        <begin position="72"/>
        <end position="156"/>
    </location>
</feature>
<evidence type="ECO:0000256" key="1">
    <source>
        <dbReference type="SAM" id="Coils"/>
    </source>
</evidence>
<dbReference type="OrthoDB" id="5841568at2759"/>
<dbReference type="AlphaFoldDB" id="A0A3P7DJW4"/>
<reference evidence="2 3" key="1">
    <citation type="submission" date="2018-11" db="EMBL/GenBank/DDBJ databases">
        <authorList>
            <consortium name="Pathogen Informatics"/>
        </authorList>
    </citation>
    <scope>NUCLEOTIDE SEQUENCE [LARGE SCALE GENOMIC DNA]</scope>
</reference>
<dbReference type="InParanoid" id="A0A3P7DJW4"/>
<accession>A0A3P7DJW4</accession>